<sequence>MALRPPLFLALFILQWAPSHSWSPSPALLNALVDVSQLDSGMPQQVHIAVTKKNTEMSATWVTFDEVPQQVQYRKVFTSKLKTIQAKTTKFVNPTGWTRYVHRATMTDLTPGESYAYQVGRPGFLSKEFVFKQLPLQPPYNILVFGDLGVYNGESIPALLQDAAKKAYDLIVNVGDMAYDLFSNNGQTGDQYFATLEPLFATVPYMVVAGNHEAEENWNANYTTYVNSFTMPDEGYGDNQFYSFDVGPIHFVALSSEYYGFYYLYGMEPVFNQYDWLVKDLEAANKNRKDRPWIVSYFHRPFYCSNDNSEECNAFENRLVRDGWLQMPGLESIMIEQGVDIAFWGHEHSYERFFPRTPTAKQSDSPYTNPGGPIYIISGSAGCHSGYAYFGDPVEYSAARINDYGYSKMWVPNATHIRFDQYSVEKDAVVDSVWIVKDKQTKFEKKLKEDDVIVCHPKDMHCHKKKEIAEQYDIKH</sequence>
<dbReference type="Proteomes" id="UP000005239">
    <property type="component" value="Unassembled WGS sequence"/>
</dbReference>
<dbReference type="Pfam" id="PF16656">
    <property type="entry name" value="Pur_ac_phosph_N"/>
    <property type="match status" value="1"/>
</dbReference>
<keyword evidence="1" id="KW-0378">Hydrolase</keyword>
<keyword evidence="1" id="KW-0732">Signal</keyword>
<name>A0A2A6CSE8_PRIPA</name>
<keyword evidence="6" id="KW-1185">Reference proteome</keyword>
<dbReference type="SUPFAM" id="SSF56300">
    <property type="entry name" value="Metallo-dependent phosphatases"/>
    <property type="match status" value="1"/>
</dbReference>
<comment type="similarity">
    <text evidence="1">Belongs to the metallophosphoesterase superfamily. Purple acid phosphatase family.</text>
</comment>
<dbReference type="GO" id="GO:0003993">
    <property type="term" value="F:acid phosphatase activity"/>
    <property type="evidence" value="ECO:0007669"/>
    <property type="project" value="UniProtKB-EC"/>
</dbReference>
<dbReference type="OrthoDB" id="45007at2759"/>
<accession>A0A2A6CSE8</accession>
<evidence type="ECO:0000313" key="5">
    <source>
        <dbReference type="EnsemblMetazoa" id="PPA12619.1"/>
    </source>
</evidence>
<evidence type="ECO:0000256" key="1">
    <source>
        <dbReference type="RuleBase" id="RU361203"/>
    </source>
</evidence>
<dbReference type="InterPro" id="IPR025733">
    <property type="entry name" value="PAPs_C"/>
</dbReference>
<dbReference type="CDD" id="cd00839">
    <property type="entry name" value="MPP_PAPs"/>
    <property type="match status" value="1"/>
</dbReference>
<dbReference type="Pfam" id="PF14008">
    <property type="entry name" value="Metallophos_C"/>
    <property type="match status" value="1"/>
</dbReference>
<evidence type="ECO:0000313" key="6">
    <source>
        <dbReference type="Proteomes" id="UP000005239"/>
    </source>
</evidence>
<dbReference type="InterPro" id="IPR041792">
    <property type="entry name" value="MPP_PAP"/>
</dbReference>
<dbReference type="InterPro" id="IPR015914">
    <property type="entry name" value="PAPs_N"/>
</dbReference>
<dbReference type="EnsemblMetazoa" id="PPA12619.1">
    <property type="protein sequence ID" value="PPA12619.1"/>
    <property type="gene ID" value="WBGene00102173"/>
</dbReference>
<dbReference type="GO" id="GO:0046872">
    <property type="term" value="F:metal ion binding"/>
    <property type="evidence" value="ECO:0007669"/>
    <property type="project" value="InterPro"/>
</dbReference>
<accession>A0A8R1UAN0</accession>
<comment type="catalytic activity">
    <reaction evidence="1">
        <text>a phosphate monoester + H2O = an alcohol + phosphate</text>
        <dbReference type="Rhea" id="RHEA:15017"/>
        <dbReference type="ChEBI" id="CHEBI:15377"/>
        <dbReference type="ChEBI" id="CHEBI:30879"/>
        <dbReference type="ChEBI" id="CHEBI:43474"/>
        <dbReference type="ChEBI" id="CHEBI:67140"/>
        <dbReference type="EC" id="3.1.3.2"/>
    </reaction>
</comment>
<dbReference type="Gene3D" id="2.60.40.380">
    <property type="entry name" value="Purple acid phosphatase-like, N-terminal"/>
    <property type="match status" value="1"/>
</dbReference>
<feature type="signal peptide" evidence="1">
    <location>
        <begin position="1"/>
        <end position="21"/>
    </location>
</feature>
<dbReference type="PANTHER" id="PTHR45867">
    <property type="entry name" value="PURPLE ACID PHOSPHATASE"/>
    <property type="match status" value="1"/>
</dbReference>
<feature type="domain" description="Calcineurin-like phosphoesterase" evidence="2">
    <location>
        <begin position="141"/>
        <end position="350"/>
    </location>
</feature>
<gene>
    <name evidence="5" type="primary">WBGene00102173</name>
</gene>
<dbReference type="InterPro" id="IPR029052">
    <property type="entry name" value="Metallo-depent_PP-like"/>
</dbReference>
<dbReference type="EC" id="3.1.3.2" evidence="1"/>
<dbReference type="Gene3D" id="3.60.21.10">
    <property type="match status" value="1"/>
</dbReference>
<protein>
    <recommendedName>
        <fullName evidence="1">Purple acid phosphatase</fullName>
        <ecNumber evidence="1">3.1.3.2</ecNumber>
    </recommendedName>
</protein>
<reference evidence="5" key="2">
    <citation type="submission" date="2022-06" db="UniProtKB">
        <authorList>
            <consortium name="EnsemblMetazoa"/>
        </authorList>
    </citation>
    <scope>IDENTIFICATION</scope>
    <source>
        <strain evidence="5">PS312</strain>
    </source>
</reference>
<dbReference type="PANTHER" id="PTHR45867:SF10">
    <property type="entry name" value="PURPLE ACID PHOSPHATASE"/>
    <property type="match status" value="1"/>
</dbReference>
<evidence type="ECO:0000259" key="3">
    <source>
        <dbReference type="Pfam" id="PF14008"/>
    </source>
</evidence>
<feature type="domain" description="Purple acid phosphatase C-terminal" evidence="3">
    <location>
        <begin position="372"/>
        <end position="432"/>
    </location>
</feature>
<reference evidence="6" key="1">
    <citation type="journal article" date="2008" name="Nat. Genet.">
        <title>The Pristionchus pacificus genome provides a unique perspective on nematode lifestyle and parasitism.</title>
        <authorList>
            <person name="Dieterich C."/>
            <person name="Clifton S.W."/>
            <person name="Schuster L.N."/>
            <person name="Chinwalla A."/>
            <person name="Delehaunty K."/>
            <person name="Dinkelacker I."/>
            <person name="Fulton L."/>
            <person name="Fulton R."/>
            <person name="Godfrey J."/>
            <person name="Minx P."/>
            <person name="Mitreva M."/>
            <person name="Roeseler W."/>
            <person name="Tian H."/>
            <person name="Witte H."/>
            <person name="Yang S.P."/>
            <person name="Wilson R.K."/>
            <person name="Sommer R.J."/>
        </authorList>
    </citation>
    <scope>NUCLEOTIDE SEQUENCE [LARGE SCALE GENOMIC DNA]</scope>
    <source>
        <strain evidence="6">PS312</strain>
    </source>
</reference>
<organism evidence="5 6">
    <name type="scientific">Pristionchus pacificus</name>
    <name type="common">Parasitic nematode worm</name>
    <dbReference type="NCBI Taxonomy" id="54126"/>
    <lineage>
        <taxon>Eukaryota</taxon>
        <taxon>Metazoa</taxon>
        <taxon>Ecdysozoa</taxon>
        <taxon>Nematoda</taxon>
        <taxon>Chromadorea</taxon>
        <taxon>Rhabditida</taxon>
        <taxon>Rhabditina</taxon>
        <taxon>Diplogasteromorpha</taxon>
        <taxon>Diplogasteroidea</taxon>
        <taxon>Neodiplogasteridae</taxon>
        <taxon>Pristionchus</taxon>
    </lineage>
</organism>
<dbReference type="InterPro" id="IPR004843">
    <property type="entry name" value="Calcineurin-like_PHP"/>
</dbReference>
<dbReference type="SUPFAM" id="SSF49363">
    <property type="entry name" value="Purple acid phosphatase, N-terminal domain"/>
    <property type="match status" value="1"/>
</dbReference>
<feature type="chain" id="PRO_5042620836" description="Purple acid phosphatase" evidence="1">
    <location>
        <begin position="22"/>
        <end position="476"/>
    </location>
</feature>
<dbReference type="Pfam" id="PF00149">
    <property type="entry name" value="Metallophos"/>
    <property type="match status" value="1"/>
</dbReference>
<proteinExistence type="inferred from homology"/>
<feature type="domain" description="Purple acid phosphatase N-terminal" evidence="4">
    <location>
        <begin position="43"/>
        <end position="132"/>
    </location>
</feature>
<dbReference type="InterPro" id="IPR008963">
    <property type="entry name" value="Purple_acid_Pase-like_N"/>
</dbReference>
<evidence type="ECO:0000259" key="4">
    <source>
        <dbReference type="Pfam" id="PF16656"/>
    </source>
</evidence>
<dbReference type="AlphaFoldDB" id="A0A2A6CSE8"/>
<evidence type="ECO:0000259" key="2">
    <source>
        <dbReference type="Pfam" id="PF00149"/>
    </source>
</evidence>